<sequence>MASMCKTATSCEVEEEYEDYEEVEMVEDVEGEDYEEAFEEEEEEEEEEIEQKEEEKEIEQNEEEEEDKEQNKEEEEEIEQNGEEEEEIEQNKEEEEEIEPNEEEEEEEEEIEQNKEEEEEIEQSGEEEEIEQNKEEEEEEEEEEEIEQNEDEEEEEDIEQKDEEEEEIKQNNKEVEIERNEEEEDEKKAVKILKVKEEEQSVEDPVRKEEKSAKPEKPSESEGKALPWRMAFPPFLQSVSDLEKLHCALSKFLYQWNCLNQSLDSIGAAIDALAPPQHDVRSPEQEKDELSEQEKEKDDRSELDKEKDERSDQEKEKGKRSWEILCEKMQGEALRKYIENNFHAIDRLRHEVPEALRRFPDPEQLVFKAIGEFCTVGSRASNSSPPLLLARRASILLLEFFVLSGRPTVADSSVKQNAKFGALSWLKRFVKENIESASAVDSLGLILYLACFGIPKEFGSKDLWLLLLKSNLKINVDVFLRSSILIERIPGVIKDLIRGEMYLEAAELSCYFGLTDTFPPLPLLSSCVSKVLQTGFQERQKHPDLPKSKNEAYIWELKSLRSVVKCLNDHNLVARKIGPINLTKRISKLERIIEKADKRLNKRIRKRKAEHLKANKKSESQSKKSVPSTSEAAQRAPSHIIQDKPEPGFPSQPLFPDSKVAEVSNIRDYPYLWERKYHDSSTSGYRSLAMEYSSAQHFNQPQPQPQPQASVYGKSGGITGRNLYQFADTAIQEEAQLAKSSRCSNTSPSGSKFGRY</sequence>
<feature type="region of interest" description="Disordered" evidence="5">
    <location>
        <begin position="608"/>
        <end position="656"/>
    </location>
</feature>
<evidence type="ECO:0000256" key="1">
    <source>
        <dbReference type="ARBA" id="ARBA00008956"/>
    </source>
</evidence>
<dbReference type="Pfam" id="PF07899">
    <property type="entry name" value="Frigida"/>
    <property type="match status" value="1"/>
</dbReference>
<proteinExistence type="inferred from homology"/>
<comment type="caution">
    <text evidence="6">The sequence shown here is derived from an EMBL/GenBank/DDBJ whole genome shotgun (WGS) entry which is preliminary data.</text>
</comment>
<feature type="compositionally biased region" description="Polar residues" evidence="5">
    <location>
        <begin position="623"/>
        <end position="632"/>
    </location>
</feature>
<comment type="similarity">
    <text evidence="1 4">Belongs to the Frigida family.</text>
</comment>
<feature type="compositionally biased region" description="Basic and acidic residues" evidence="5">
    <location>
        <begin position="186"/>
        <end position="223"/>
    </location>
</feature>
<dbReference type="InterPro" id="IPR012474">
    <property type="entry name" value="Frigida"/>
</dbReference>
<evidence type="ECO:0000256" key="5">
    <source>
        <dbReference type="SAM" id="MobiDB-lite"/>
    </source>
</evidence>
<feature type="region of interest" description="Disordered" evidence="5">
    <location>
        <begin position="1"/>
        <end position="229"/>
    </location>
</feature>
<feature type="compositionally biased region" description="Basic and acidic residues" evidence="5">
    <location>
        <begin position="611"/>
        <end position="622"/>
    </location>
</feature>
<dbReference type="PANTHER" id="PTHR31791">
    <property type="entry name" value="FRIGIDA-LIKE PROTEIN 3-RELATED"/>
    <property type="match status" value="1"/>
</dbReference>
<reference evidence="6 7" key="1">
    <citation type="journal article" date="2024" name="Plant Biotechnol. J.">
        <title>Dendrobium thyrsiflorum genome and its molecular insights into genes involved in important horticultural traits.</title>
        <authorList>
            <person name="Chen B."/>
            <person name="Wang J.Y."/>
            <person name="Zheng P.J."/>
            <person name="Li K.L."/>
            <person name="Liang Y.M."/>
            <person name="Chen X.F."/>
            <person name="Zhang C."/>
            <person name="Zhao X."/>
            <person name="He X."/>
            <person name="Zhang G.Q."/>
            <person name="Liu Z.J."/>
            <person name="Xu Q."/>
        </authorList>
    </citation>
    <scope>NUCLEOTIDE SEQUENCE [LARGE SCALE GENOMIC DNA]</scope>
    <source>
        <strain evidence="6">GZMU011</strain>
    </source>
</reference>
<name>A0ABD0TVK6_DENTH</name>
<feature type="compositionally biased region" description="Basic and acidic residues" evidence="5">
    <location>
        <begin position="278"/>
        <end position="317"/>
    </location>
</feature>
<organism evidence="6 7">
    <name type="scientific">Dendrobium thyrsiflorum</name>
    <name type="common">Pinecone-like raceme dendrobium</name>
    <name type="synonym">Orchid</name>
    <dbReference type="NCBI Taxonomy" id="117978"/>
    <lineage>
        <taxon>Eukaryota</taxon>
        <taxon>Viridiplantae</taxon>
        <taxon>Streptophyta</taxon>
        <taxon>Embryophyta</taxon>
        <taxon>Tracheophyta</taxon>
        <taxon>Spermatophyta</taxon>
        <taxon>Magnoliopsida</taxon>
        <taxon>Liliopsida</taxon>
        <taxon>Asparagales</taxon>
        <taxon>Orchidaceae</taxon>
        <taxon>Epidendroideae</taxon>
        <taxon>Malaxideae</taxon>
        <taxon>Dendrobiinae</taxon>
        <taxon>Dendrobium</taxon>
    </lineage>
</organism>
<gene>
    <name evidence="6" type="ORF">M5K25_028119</name>
</gene>
<dbReference type="AlphaFoldDB" id="A0ABD0TVK6"/>
<keyword evidence="2 4" id="KW-0221">Differentiation</keyword>
<dbReference type="EMBL" id="JANQDX010000020">
    <property type="protein sequence ID" value="KAL0903722.1"/>
    <property type="molecule type" value="Genomic_DNA"/>
</dbReference>
<evidence type="ECO:0000256" key="2">
    <source>
        <dbReference type="ARBA" id="ARBA00022782"/>
    </source>
</evidence>
<evidence type="ECO:0000256" key="3">
    <source>
        <dbReference type="ARBA" id="ARBA00023089"/>
    </source>
</evidence>
<keyword evidence="3 4" id="KW-0287">Flowering</keyword>
<feature type="region of interest" description="Disordered" evidence="5">
    <location>
        <begin position="694"/>
        <end position="715"/>
    </location>
</feature>
<dbReference type="GO" id="GO:0009908">
    <property type="term" value="P:flower development"/>
    <property type="evidence" value="ECO:0007669"/>
    <property type="project" value="UniProtKB-KW"/>
</dbReference>
<protein>
    <recommendedName>
        <fullName evidence="4">FRIGIDA-like protein</fullName>
    </recommendedName>
</protein>
<accession>A0ABD0TVK6</accession>
<dbReference type="PANTHER" id="PTHR31791:SF49">
    <property type="entry name" value="INACTIVE PROTEIN FRIGIDA"/>
    <property type="match status" value="1"/>
</dbReference>
<keyword evidence="7" id="KW-1185">Reference proteome</keyword>
<keyword evidence="4" id="KW-0217">Developmental protein</keyword>
<evidence type="ECO:0000256" key="4">
    <source>
        <dbReference type="RuleBase" id="RU364012"/>
    </source>
</evidence>
<evidence type="ECO:0000313" key="7">
    <source>
        <dbReference type="Proteomes" id="UP001552299"/>
    </source>
</evidence>
<feature type="compositionally biased region" description="Acidic residues" evidence="5">
    <location>
        <begin position="12"/>
        <end position="52"/>
    </location>
</feature>
<evidence type="ECO:0000313" key="6">
    <source>
        <dbReference type="EMBL" id="KAL0903722.1"/>
    </source>
</evidence>
<feature type="region of interest" description="Disordered" evidence="5">
    <location>
        <begin position="275"/>
        <end position="317"/>
    </location>
</feature>
<dbReference type="Proteomes" id="UP001552299">
    <property type="component" value="Unassembled WGS sequence"/>
</dbReference>
<feature type="compositionally biased region" description="Acidic residues" evidence="5">
    <location>
        <begin position="60"/>
        <end position="167"/>
    </location>
</feature>
<feature type="compositionally biased region" description="Polar residues" evidence="5">
    <location>
        <begin position="1"/>
        <end position="10"/>
    </location>
</feature>
<dbReference type="GO" id="GO:0030154">
    <property type="term" value="P:cell differentiation"/>
    <property type="evidence" value="ECO:0007669"/>
    <property type="project" value="UniProtKB-KW"/>
</dbReference>
<feature type="compositionally biased region" description="Polar residues" evidence="5">
    <location>
        <begin position="738"/>
        <end position="750"/>
    </location>
</feature>
<feature type="compositionally biased region" description="Basic and acidic residues" evidence="5">
    <location>
        <begin position="168"/>
        <end position="178"/>
    </location>
</feature>
<feature type="region of interest" description="Disordered" evidence="5">
    <location>
        <begin position="735"/>
        <end position="756"/>
    </location>
</feature>